<comment type="caution">
    <text evidence="5">The sequence shown here is derived from an EMBL/GenBank/DDBJ whole genome shotgun (WGS) entry which is preliminary data.</text>
</comment>
<keyword evidence="2" id="KW-0732">Signal</keyword>
<keyword evidence="4" id="KW-1133">Transmembrane helix</keyword>
<protein>
    <submittedName>
        <fullName evidence="5">G11364 protein</fullName>
    </submittedName>
</protein>
<feature type="compositionally biased region" description="Low complexity" evidence="3">
    <location>
        <begin position="953"/>
        <end position="964"/>
    </location>
</feature>
<feature type="compositionally biased region" description="Basic and acidic residues" evidence="3">
    <location>
        <begin position="1216"/>
        <end position="1227"/>
    </location>
</feature>
<feature type="compositionally biased region" description="Low complexity" evidence="3">
    <location>
        <begin position="736"/>
        <end position="748"/>
    </location>
</feature>
<feature type="compositionally biased region" description="Pro residues" evidence="3">
    <location>
        <begin position="756"/>
        <end position="766"/>
    </location>
</feature>
<evidence type="ECO:0000256" key="4">
    <source>
        <dbReference type="SAM" id="Phobius"/>
    </source>
</evidence>
<dbReference type="Gene3D" id="3.80.10.10">
    <property type="entry name" value="Ribonuclease Inhibitor"/>
    <property type="match status" value="1"/>
</dbReference>
<feature type="compositionally biased region" description="Low complexity" evidence="3">
    <location>
        <begin position="125"/>
        <end position="135"/>
    </location>
</feature>
<feature type="compositionally biased region" description="Basic residues" evidence="3">
    <location>
        <begin position="1669"/>
        <end position="1679"/>
    </location>
</feature>
<feature type="compositionally biased region" description="Low complexity" evidence="3">
    <location>
        <begin position="1392"/>
        <end position="1417"/>
    </location>
</feature>
<keyword evidence="4" id="KW-0472">Membrane</keyword>
<proteinExistence type="predicted"/>
<feature type="region of interest" description="Disordered" evidence="3">
    <location>
        <begin position="1175"/>
        <end position="1679"/>
    </location>
</feature>
<evidence type="ECO:0000256" key="2">
    <source>
        <dbReference type="ARBA" id="ARBA00022729"/>
    </source>
</evidence>
<feature type="transmembrane region" description="Helical" evidence="4">
    <location>
        <begin position="1094"/>
        <end position="1117"/>
    </location>
</feature>
<dbReference type="SUPFAM" id="SSF52058">
    <property type="entry name" value="L domain-like"/>
    <property type="match status" value="1"/>
</dbReference>
<feature type="compositionally biased region" description="Low complexity" evidence="3">
    <location>
        <begin position="1355"/>
        <end position="1365"/>
    </location>
</feature>
<evidence type="ECO:0000313" key="6">
    <source>
        <dbReference type="Proteomes" id="UP001497392"/>
    </source>
</evidence>
<dbReference type="PANTHER" id="PTHR48060">
    <property type="entry name" value="DNA DAMAGE-REPAIR/TOLERATION PROTEIN DRT100"/>
    <property type="match status" value="1"/>
</dbReference>
<dbReference type="InterPro" id="IPR053211">
    <property type="entry name" value="DNA_repair-toleration"/>
</dbReference>
<feature type="region of interest" description="Disordered" evidence="3">
    <location>
        <begin position="1126"/>
        <end position="1158"/>
    </location>
</feature>
<sequence>MRVLSVISKWQCFQYGNSARRVSGLLKSLSSHHRTLGELRSMHGQRQACMQAACIASLLLALSACNAAAADSARLHDDWQLLQTQHAARHLLQGPGCTGPNCPGGPAQTGPAQMAGPGGGGAGAGSPAARAVPSTSPAAASAAGAASSPGLSPDASALQFFQQGIANWRDLKSWGFKGWDFTSSPCQGWSGVSCDAAGRVSKLDLAGWGIKGRLAPELAGLDHLQHLTLENNNITGGLSSTWGAPGVFQSLVEMDLSHNWGLNGILLSQWGGPGAFPLLQTLNLSNTGLTGELPALWGVNGSLPSLTLLDVSRNGVSGSLPVAWAVPGALASLETLVISANNLSGPLPVEWGASPGAFPALKTFDVRQNGLEGYLPDAWGTGFQNVSVLGLQQNIFEGQLPMDWAQAGRWPSLGYLQLWNNSLSGSVPASWDNATALPALKVLTLKPGNGYLCGTVPKRIMSTTGLPSSNLGSCTGLPLRPQRALPPAAGLNATLVAPAQAPAALLARLPGALPANVSAPVLAPSALIAPASLGVAPRAVVAPQPAAVLPAANATAPAITAATTLPAVVATSPVLAPAAAVVPANATPAMGKAAAPELPLPSAAANSTVVALPANSTAPANAAAPAAVIPTTPVPAPAAAMGAAAPKATAVAPVAASPAPANASVLQLPAAQQPPVQAPAAAAVTPAPGVVTPAPAPAPASQQLPAVPPTAASSAVPPAPPAAAVPAPTPAPTRPPMGAGQAAMAAAGSSLSIGVPSPPPPMPTSMPTPQSTPDTQPASPAAAAGPSGPPALFIPPGNSDGTTSYLQAAYNLTGANLSPTNMTLTRRIQSAMQKALGTNVNATLLRVAAAGGAADSSPSPSDALTGPSLTPADGSTAGAGRRLLAPQNSAGVAGVGNTDLSADSSASSTGTDTAETPADTTVGAGAGAGAGAGQDGRASWAGSVGSSPAAQWAGSGATGASPPAQRRRDATVAAYFLITTSPSQMTAVARNISLTQTASRFDQQLRLAGLPIMHTRFSGVSQIASDGSLKAVSGASPAAAASPAGAAAASPAVSAAPTPIITPAADTSGFLTGSQTVASASPGPSPSSGPNTGAIAGGVVGAIAAAIIAALVGMYIMKRRRQQRSSKAALAKGGSSGEQDMEAGNRGGAYMGDRPHAQPDQDKVAAMLASMRADAARTVSKRQPPVKEDCAGGKAIGGKKGSAPAAAGAAGVAGKLAEDSAHERDDNSESTISEDSLNRMGPRHGSGSIEEISRHQGDPQAPEEQQSYLEKGKGKMIERRRTDSASSLRSVLRGRDGHATADPAGPSSSSEGGSGSMPGSAPESLSGSEGMAPIKTMSRMAPQGSVPVAEKYMRGDSSSGRGQSDTPPLRSRPGLSGPHHSGPSRAPLSPYSSGSNGSRGQHSSSRSRSGNILAHLAAELEKAEASGGVDRLMGSHGSQGSRGGPGGGGASSGRSRRSSDPDLLSALGYSSQREQPGRALTAGEYAAVLAARDRQRAGQSRGGSRHSSASREHMRSESGAPLQELVRSISGNREGHGQSQEQLLRTLEHRLGLRGPSGGNQGASQHRGASSGRSRSSNGSSLERVGSAGSDQRLYRGTRSDGIDRVNSQGSNISGLGGPMESVGEDQEMKGSDWASAMRILTDMEHDQQHDGHDRRRTREDAPMSTGSGRRRGGSSRRE</sequence>
<dbReference type="PANTHER" id="PTHR48060:SF21">
    <property type="entry name" value="L DOMAIN-LIKE PROTEIN"/>
    <property type="match status" value="1"/>
</dbReference>
<comment type="subcellular location">
    <subcellularLocation>
        <location evidence="1">Cytoplasm</location>
        <location evidence="1">Cytoskeleton</location>
        <location evidence="1">Cilium axoneme</location>
    </subcellularLocation>
</comment>
<keyword evidence="6" id="KW-1185">Reference proteome</keyword>
<feature type="compositionally biased region" description="Basic and acidic residues" evidence="3">
    <location>
        <begin position="1642"/>
        <end position="1662"/>
    </location>
</feature>
<evidence type="ECO:0000256" key="3">
    <source>
        <dbReference type="SAM" id="MobiDB-lite"/>
    </source>
</evidence>
<feature type="compositionally biased region" description="Low complexity" evidence="3">
    <location>
        <begin position="898"/>
        <end position="916"/>
    </location>
</feature>
<feature type="compositionally biased region" description="Pro residues" evidence="3">
    <location>
        <begin position="717"/>
        <end position="735"/>
    </location>
</feature>
<dbReference type="EMBL" id="CAXHTA020000018">
    <property type="protein sequence ID" value="CAL5228261.1"/>
    <property type="molecule type" value="Genomic_DNA"/>
</dbReference>
<feature type="compositionally biased region" description="Low complexity" evidence="3">
    <location>
        <begin position="694"/>
        <end position="716"/>
    </location>
</feature>
<feature type="compositionally biased region" description="Low complexity" evidence="3">
    <location>
        <begin position="767"/>
        <end position="786"/>
    </location>
</feature>
<feature type="compositionally biased region" description="Low complexity" evidence="3">
    <location>
        <begin position="852"/>
        <end position="863"/>
    </location>
</feature>
<feature type="compositionally biased region" description="Gly residues" evidence="3">
    <location>
        <begin position="1440"/>
        <end position="1451"/>
    </location>
</feature>
<feature type="compositionally biased region" description="Basic and acidic residues" evidence="3">
    <location>
        <begin position="1270"/>
        <end position="1283"/>
    </location>
</feature>
<organism evidence="5 6">
    <name type="scientific">Coccomyxa viridis</name>
    <dbReference type="NCBI Taxonomy" id="1274662"/>
    <lineage>
        <taxon>Eukaryota</taxon>
        <taxon>Viridiplantae</taxon>
        <taxon>Chlorophyta</taxon>
        <taxon>core chlorophytes</taxon>
        <taxon>Trebouxiophyceae</taxon>
        <taxon>Trebouxiophyceae incertae sedis</taxon>
        <taxon>Coccomyxaceae</taxon>
        <taxon>Coccomyxa</taxon>
    </lineage>
</organism>
<accession>A0ABP1G7Q5</accession>
<keyword evidence="4" id="KW-0812">Transmembrane</keyword>
<reference evidence="5 6" key="1">
    <citation type="submission" date="2024-06" db="EMBL/GenBank/DDBJ databases">
        <authorList>
            <person name="Kraege A."/>
            <person name="Thomma B."/>
        </authorList>
    </citation>
    <scope>NUCLEOTIDE SEQUENCE [LARGE SCALE GENOMIC DNA]</scope>
</reference>
<feature type="compositionally biased region" description="Low complexity" evidence="3">
    <location>
        <begin position="1303"/>
        <end position="1324"/>
    </location>
</feature>
<feature type="compositionally biased region" description="Low complexity" evidence="3">
    <location>
        <begin position="1201"/>
        <end position="1215"/>
    </location>
</feature>
<gene>
    <name evidence="5" type="primary">g11364</name>
    <name evidence="5" type="ORF">VP750_LOCUS10167</name>
</gene>
<feature type="region of interest" description="Disordered" evidence="3">
    <location>
        <begin position="99"/>
        <end position="135"/>
    </location>
</feature>
<feature type="region of interest" description="Disordered" evidence="3">
    <location>
        <begin position="694"/>
        <end position="799"/>
    </location>
</feature>
<feature type="compositionally biased region" description="Gly residues" evidence="3">
    <location>
        <begin position="924"/>
        <end position="934"/>
    </location>
</feature>
<evidence type="ECO:0000256" key="1">
    <source>
        <dbReference type="ARBA" id="ARBA00004430"/>
    </source>
</evidence>
<name>A0ABP1G7Q5_9CHLO</name>
<feature type="compositionally biased region" description="Low complexity" evidence="3">
    <location>
        <begin position="1567"/>
        <end position="1581"/>
    </location>
</feature>
<feature type="region of interest" description="Disordered" evidence="3">
    <location>
        <begin position="852"/>
        <end position="966"/>
    </location>
</feature>
<dbReference type="InterPro" id="IPR032675">
    <property type="entry name" value="LRR_dom_sf"/>
</dbReference>
<evidence type="ECO:0000313" key="5">
    <source>
        <dbReference type="EMBL" id="CAL5228261.1"/>
    </source>
</evidence>
<dbReference type="Proteomes" id="UP001497392">
    <property type="component" value="Unassembled WGS sequence"/>
</dbReference>
<feature type="compositionally biased region" description="Low complexity" evidence="3">
    <location>
        <begin position="99"/>
        <end position="115"/>
    </location>
</feature>